<dbReference type="Proteomes" id="UP000308671">
    <property type="component" value="Unassembled WGS sequence"/>
</dbReference>
<evidence type="ECO:0000313" key="1">
    <source>
        <dbReference type="EMBL" id="THV49507.1"/>
    </source>
</evidence>
<name>A0A4S8QW20_9HELO</name>
<dbReference type="AlphaFoldDB" id="A0A4S8QW20"/>
<reference evidence="1 2" key="1">
    <citation type="submission" date="2017-12" db="EMBL/GenBank/DDBJ databases">
        <title>Comparative genomics of Botrytis spp.</title>
        <authorList>
            <person name="Valero-Jimenez C.A."/>
            <person name="Tapia P."/>
            <person name="Veloso J."/>
            <person name="Silva-Moreno E."/>
            <person name="Staats M."/>
            <person name="Valdes J.H."/>
            <person name="Van Kan J.A.L."/>
        </authorList>
    </citation>
    <scope>NUCLEOTIDE SEQUENCE [LARGE SCALE GENOMIC DNA]</scope>
    <source>
        <strain evidence="1 2">MUCL435</strain>
    </source>
</reference>
<organism evidence="1 2">
    <name type="scientific">Botrytis galanthina</name>
    <dbReference type="NCBI Taxonomy" id="278940"/>
    <lineage>
        <taxon>Eukaryota</taxon>
        <taxon>Fungi</taxon>
        <taxon>Dikarya</taxon>
        <taxon>Ascomycota</taxon>
        <taxon>Pezizomycotina</taxon>
        <taxon>Leotiomycetes</taxon>
        <taxon>Helotiales</taxon>
        <taxon>Sclerotiniaceae</taxon>
        <taxon>Botrytis</taxon>
    </lineage>
</organism>
<dbReference type="EMBL" id="PQXL01000191">
    <property type="protein sequence ID" value="THV49507.1"/>
    <property type="molecule type" value="Genomic_DNA"/>
</dbReference>
<gene>
    <name evidence="1" type="ORF">BGAL_0191g00040</name>
</gene>
<evidence type="ECO:0000313" key="2">
    <source>
        <dbReference type="Proteomes" id="UP000308671"/>
    </source>
</evidence>
<comment type="caution">
    <text evidence="1">The sequence shown here is derived from an EMBL/GenBank/DDBJ whole genome shotgun (WGS) entry which is preliminary data.</text>
</comment>
<protein>
    <submittedName>
        <fullName evidence="1">Uncharacterized protein</fullName>
    </submittedName>
</protein>
<keyword evidence="2" id="KW-1185">Reference proteome</keyword>
<sequence length="69" mass="7900">MSALWYEVSRYNDSTSQQLHAIALLQTLLHLQKGNRLELVHVDYMYKQIVYFACLPPTSASTFAPIPIC</sequence>
<accession>A0A4S8QW20</accession>
<proteinExistence type="predicted"/>